<evidence type="ECO:0000313" key="3">
    <source>
        <dbReference type="Proteomes" id="UP000182661"/>
    </source>
</evidence>
<dbReference type="Proteomes" id="UP000182661">
    <property type="component" value="Unassembled WGS sequence"/>
</dbReference>
<comment type="caution">
    <text evidence="2">The sequence shown here is derived from an EMBL/GenBank/DDBJ whole genome shotgun (WGS) entry which is preliminary data.</text>
</comment>
<dbReference type="OrthoDB" id="9971749at2"/>
<feature type="chain" id="PRO_5025018364" evidence="1">
    <location>
        <begin position="20"/>
        <end position="118"/>
    </location>
</feature>
<dbReference type="EMBL" id="LSRP01000082">
    <property type="protein sequence ID" value="OJF97571.1"/>
    <property type="molecule type" value="Genomic_DNA"/>
</dbReference>
<name>A0A657LXA0_9HYPH</name>
<evidence type="ECO:0000313" key="2">
    <source>
        <dbReference type="EMBL" id="OJF97571.1"/>
    </source>
</evidence>
<dbReference type="AlphaFoldDB" id="A0A657LXA0"/>
<organism evidence="2 3">
    <name type="scientific">Pararhizobium antarcticum</name>
    <dbReference type="NCBI Taxonomy" id="1798805"/>
    <lineage>
        <taxon>Bacteria</taxon>
        <taxon>Pseudomonadati</taxon>
        <taxon>Pseudomonadota</taxon>
        <taxon>Alphaproteobacteria</taxon>
        <taxon>Hyphomicrobiales</taxon>
        <taxon>Rhizobiaceae</taxon>
        <taxon>Rhizobium/Agrobacterium group</taxon>
        <taxon>Pararhizobium</taxon>
    </lineage>
</organism>
<proteinExistence type="predicted"/>
<gene>
    <name evidence="2" type="ORF">AX760_16540</name>
</gene>
<evidence type="ECO:0000256" key="1">
    <source>
        <dbReference type="SAM" id="SignalP"/>
    </source>
</evidence>
<keyword evidence="3" id="KW-1185">Reference proteome</keyword>
<feature type="signal peptide" evidence="1">
    <location>
        <begin position="1"/>
        <end position="19"/>
    </location>
</feature>
<protein>
    <submittedName>
        <fullName evidence="2">Uncharacterized protein</fullName>
    </submittedName>
</protein>
<keyword evidence="1" id="KW-0732">Signal</keyword>
<sequence>MRYIAALTVYLALALPAHTQQIQVPPDKQEALQKVVMGLALADGCNKRLDRPEIFKDATAVFLKFAQSIELPEAEERTVTIAKTLADRPQEKETSNFSLFNEELCGDLAAGLKSELSK</sequence>
<accession>A0A657LXA0</accession>
<reference evidence="2 3" key="1">
    <citation type="submission" date="2016-02" db="EMBL/GenBank/DDBJ databases">
        <title>Genome sequencing of a beta-galactosidase producing bacteria Rhizobium sp. 59.</title>
        <authorList>
            <person name="Wang D."/>
            <person name="Kot W."/>
            <person name="Qin Y."/>
            <person name="Hansen L."/>
            <person name="Naqvi K."/>
            <person name="Rensing C."/>
        </authorList>
    </citation>
    <scope>NUCLEOTIDE SEQUENCE [LARGE SCALE GENOMIC DNA]</scope>
    <source>
        <strain evidence="2 3">59</strain>
    </source>
</reference>
<dbReference type="RefSeq" id="WP_071832946.1">
    <property type="nucleotide sequence ID" value="NZ_LSRP01000082.1"/>
</dbReference>